<feature type="transmembrane region" description="Helical" evidence="14">
    <location>
        <begin position="6"/>
        <end position="24"/>
    </location>
</feature>
<evidence type="ECO:0000256" key="4">
    <source>
        <dbReference type="ARBA" id="ARBA00006565"/>
    </source>
</evidence>
<evidence type="ECO:0000256" key="10">
    <source>
        <dbReference type="ARBA" id="ARBA00023136"/>
    </source>
</evidence>
<dbReference type="InterPro" id="IPR019402">
    <property type="entry name" value="CWH43_N"/>
</dbReference>
<evidence type="ECO:0000256" key="7">
    <source>
        <dbReference type="ARBA" id="ARBA00022753"/>
    </source>
</evidence>
<evidence type="ECO:0000259" key="15">
    <source>
        <dbReference type="Pfam" id="PF10277"/>
    </source>
</evidence>
<feature type="transmembrane region" description="Helical" evidence="14">
    <location>
        <begin position="263"/>
        <end position="284"/>
    </location>
</feature>
<feature type="domain" description="CWH43-like N-terminal" evidence="15">
    <location>
        <begin position="33"/>
        <end position="283"/>
    </location>
</feature>
<evidence type="ECO:0000256" key="14">
    <source>
        <dbReference type="SAM" id="Phobius"/>
    </source>
</evidence>
<evidence type="ECO:0000313" key="17">
    <source>
        <dbReference type="Proteomes" id="UP000826234"/>
    </source>
</evidence>
<feature type="transmembrane region" description="Helical" evidence="14">
    <location>
        <begin position="92"/>
        <end position="115"/>
    </location>
</feature>
<evidence type="ECO:0000313" key="16">
    <source>
        <dbReference type="EMBL" id="KAH0626499.1"/>
    </source>
</evidence>
<evidence type="ECO:0000256" key="8">
    <source>
        <dbReference type="ARBA" id="ARBA00022989"/>
    </source>
</evidence>
<evidence type="ECO:0000256" key="9">
    <source>
        <dbReference type="ARBA" id="ARBA00023006"/>
    </source>
</evidence>
<keyword evidence="9" id="KW-0072">Autophagy</keyword>
<comment type="similarity">
    <text evidence="4">Belongs to the DRAM/TMEM150 family.</text>
</comment>
<keyword evidence="7" id="KW-0967">Endosome</keyword>
<feature type="transmembrane region" description="Helical" evidence="14">
    <location>
        <begin position="158"/>
        <end position="178"/>
    </location>
</feature>
<dbReference type="PANTHER" id="PTHR21324:SF3">
    <property type="entry name" value="MODULATOR OF MACROAUTOPHAGY TMEM150B"/>
    <property type="match status" value="1"/>
</dbReference>
<evidence type="ECO:0000256" key="13">
    <source>
        <dbReference type="ARBA" id="ARBA00045144"/>
    </source>
</evidence>
<keyword evidence="17" id="KW-1185">Reference proteome</keyword>
<evidence type="ECO:0000256" key="11">
    <source>
        <dbReference type="ARBA" id="ARBA00023180"/>
    </source>
</evidence>
<keyword evidence="12" id="KW-0968">Cytoplasmic vesicle</keyword>
<keyword evidence="6 14" id="KW-0812">Transmembrane</keyword>
<dbReference type="EMBL" id="JAIPUX010000521">
    <property type="protein sequence ID" value="KAH0626499.1"/>
    <property type="molecule type" value="Genomic_DNA"/>
</dbReference>
<evidence type="ECO:0000256" key="6">
    <source>
        <dbReference type="ARBA" id="ARBA00022692"/>
    </source>
</evidence>
<dbReference type="Pfam" id="PF10277">
    <property type="entry name" value="Frag1"/>
    <property type="match status" value="1"/>
</dbReference>
<keyword evidence="10 14" id="KW-0472">Membrane</keyword>
<reference evidence="16 17" key="1">
    <citation type="journal article" date="2022" name="Gigascience">
        <title>A chromosome-level genome assembly and annotation of the desert horned lizard, Phrynosoma platyrhinos, provides insight into chromosomal rearrangements among reptiles.</title>
        <authorList>
            <person name="Koochekian N."/>
            <person name="Ascanio A."/>
            <person name="Farleigh K."/>
            <person name="Card D.C."/>
            <person name="Schield D.R."/>
            <person name="Castoe T.A."/>
            <person name="Jezkova T."/>
        </authorList>
    </citation>
    <scope>NUCLEOTIDE SEQUENCE [LARGE SCALE GENOMIC DNA]</scope>
    <source>
        <strain evidence="16">NK-2021</strain>
    </source>
</reference>
<dbReference type="InterPro" id="IPR050911">
    <property type="entry name" value="DRAM/TMEM150_Autophagy_Mod"/>
</dbReference>
<evidence type="ECO:0000256" key="3">
    <source>
        <dbReference type="ARBA" id="ARBA00004651"/>
    </source>
</evidence>
<protein>
    <recommendedName>
        <fullName evidence="15">CWH43-like N-terminal domain-containing protein</fullName>
    </recommendedName>
</protein>
<keyword evidence="8 14" id="KW-1133">Transmembrane helix</keyword>
<comment type="caution">
    <text evidence="16">The sequence shown here is derived from an EMBL/GenBank/DDBJ whole genome shotgun (WGS) entry which is preliminary data.</text>
</comment>
<keyword evidence="5" id="KW-1003">Cell membrane</keyword>
<evidence type="ECO:0000256" key="2">
    <source>
        <dbReference type="ARBA" id="ARBA00004542"/>
    </source>
</evidence>
<accession>A0ABQ7TA13</accession>
<evidence type="ECO:0000256" key="1">
    <source>
        <dbReference type="ARBA" id="ARBA00004337"/>
    </source>
</evidence>
<comment type="subcellular location">
    <subcellularLocation>
        <location evidence="3">Cell membrane</location>
        <topology evidence="3">Multi-pass membrane protein</topology>
    </subcellularLocation>
    <subcellularLocation>
        <location evidence="2">Cytoplasmic vesicle</location>
        <location evidence="2">Autophagosome membrane</location>
        <topology evidence="2">Multi-pass membrane protein</topology>
    </subcellularLocation>
    <subcellularLocation>
        <location evidence="1">Endosome membrane</location>
        <topology evidence="1">Multi-pass membrane protein</topology>
    </subcellularLocation>
</comment>
<gene>
    <name evidence="16" type="ORF">JD844_001516</name>
</gene>
<keyword evidence="11" id="KW-0325">Glycoprotein</keyword>
<sequence>MPLDPGIVAPKAFLDVLPIFFTLFRSPATMWVWALLPVLLAAGGIVGFWVVFAMAVANGSVNITEAFPYISTCGAHPPQSCLFGQVLNLGAFLVISWIKIYMMSLPGVVICFLKFQQVRDYGCHSRLNIIGLVLGLLCALGASIVGNFQQYNQLETHLFGAFLAFVVGILYFWIQTFLTNQVKPRHGGPWIASLRFSLSFCGSAFLIASILNMTAREMGKVEGKKQVRTVGQDLVLSVALEDRVQAVALFYLKLDSEAAYCEWALAMDLFLLFGLFAVDFWHIGTCSVHVHHQRADRETPDTQVSTQTLAL</sequence>
<feature type="transmembrane region" description="Helical" evidence="14">
    <location>
        <begin position="190"/>
        <end position="211"/>
    </location>
</feature>
<comment type="function">
    <text evidence="13">Modulator of macroautophagy that causes accumulation of autophagosomes under basal conditions and enhances autophagic flux. Represses cell death and promotes long-term clonogenic survival of cells grown in the absence of glucose in a macroautophagy-independent manner. May have some role in extracellular matrix engulfment or growth factor receptor recycling, both of which can modulate cell survival.</text>
</comment>
<dbReference type="PANTHER" id="PTHR21324">
    <property type="entry name" value="FASTING-INDUCIBLE INTEGRAL MEMBRANE PROTEIN TM6P1-RELATED"/>
    <property type="match status" value="1"/>
</dbReference>
<organism evidence="16 17">
    <name type="scientific">Phrynosoma platyrhinos</name>
    <name type="common">Desert horned lizard</name>
    <dbReference type="NCBI Taxonomy" id="52577"/>
    <lineage>
        <taxon>Eukaryota</taxon>
        <taxon>Metazoa</taxon>
        <taxon>Chordata</taxon>
        <taxon>Craniata</taxon>
        <taxon>Vertebrata</taxon>
        <taxon>Euteleostomi</taxon>
        <taxon>Lepidosauria</taxon>
        <taxon>Squamata</taxon>
        <taxon>Bifurcata</taxon>
        <taxon>Unidentata</taxon>
        <taxon>Episquamata</taxon>
        <taxon>Toxicofera</taxon>
        <taxon>Iguania</taxon>
        <taxon>Phrynosomatidae</taxon>
        <taxon>Phrynosomatinae</taxon>
        <taxon>Phrynosoma</taxon>
    </lineage>
</organism>
<dbReference type="Proteomes" id="UP000826234">
    <property type="component" value="Unassembled WGS sequence"/>
</dbReference>
<feature type="transmembrane region" description="Helical" evidence="14">
    <location>
        <begin position="127"/>
        <end position="146"/>
    </location>
</feature>
<name>A0ABQ7TA13_PHRPL</name>
<evidence type="ECO:0000256" key="12">
    <source>
        <dbReference type="ARBA" id="ARBA00023329"/>
    </source>
</evidence>
<proteinExistence type="inferred from homology"/>
<feature type="transmembrane region" description="Helical" evidence="14">
    <location>
        <begin position="31"/>
        <end position="57"/>
    </location>
</feature>
<evidence type="ECO:0000256" key="5">
    <source>
        <dbReference type="ARBA" id="ARBA00022475"/>
    </source>
</evidence>